<evidence type="ECO:0000313" key="8">
    <source>
        <dbReference type="EMBL" id="WBW72811.1"/>
    </source>
</evidence>
<sequence>MLALKLQKKFTGLSNEEILSLTDQFNRLDVDGKGYLDQAATIKAFEDSKKGSYDEVREAIREVDIDSSGRVEAEDFVGIYDALKKGVEGTEVRKGRITIKGSSSSVSHTINEEERREFIKHINSVLVGDADLGERIPINTETFEFFDQCKDGLILSKLINDSVPDTIDERVLNKSKNKKPLDNFKSIENNNVVINSAKAMGGISITNIGAGDLLEGREHLILGLVWQIIRRGLLGKIDITLHPELYRLLEEDETLDQFLRLPPEKILIRWFNFHLNAANWHRRVSNFSKDVSDGENYTVLLNQLAPELCSRAPLQIQNVMQRAEKVLENSEKLNCRKYLSATAMVAGNPKLNLAFVAHLFNTHPGLDPLNEEEKPEIEPFDAEGEREARVFTLWLNSLDVVPSIHDFFNNLRDGCILLQAYDKITPTTVNWKRVNKPPASGDEMLRFKAVENCNYAVDLGKEQGFSLVGIQGADINDGSRTLTLALVWQMMRMNITKTLHSLSRGGKTLSDGDMVAWANSMSAKGGRGSHIRSFRDPSLSNGIFVLDVLHGIKSEYVDYSLVTDGSTEELAVQNARLAISIARKLGAVIFILPEDIVNVRPRLILHFIGSLMAV</sequence>
<dbReference type="KEGG" id="som:SOMG_01059"/>
<dbReference type="FunFam" id="1.10.418.10:FF:000042">
    <property type="entry name" value="Fimbrin, putative"/>
    <property type="match status" value="1"/>
</dbReference>
<keyword evidence="2" id="KW-0677">Repeat</keyword>
<evidence type="ECO:0000256" key="2">
    <source>
        <dbReference type="ARBA" id="ARBA00022737"/>
    </source>
</evidence>
<dbReference type="PANTHER" id="PTHR19961">
    <property type="entry name" value="FIMBRIN/PLASTIN"/>
    <property type="match status" value="1"/>
</dbReference>
<feature type="domain" description="Calponin-homology (CH)" evidence="6">
    <location>
        <begin position="385"/>
        <end position="495"/>
    </location>
</feature>
<dbReference type="CDD" id="cd21303">
    <property type="entry name" value="CH_FIMB_rpt4"/>
    <property type="match status" value="1"/>
</dbReference>
<dbReference type="Gene3D" id="1.10.238.10">
    <property type="entry name" value="EF-hand"/>
    <property type="match status" value="1"/>
</dbReference>
<dbReference type="FunFam" id="1.10.418.10:FF:000016">
    <property type="entry name" value="Probable fimbrin"/>
    <property type="match status" value="1"/>
</dbReference>
<feature type="domain" description="EF-hand" evidence="7">
    <location>
        <begin position="51"/>
        <end position="86"/>
    </location>
</feature>
<dbReference type="SMART" id="SM00054">
    <property type="entry name" value="EFh"/>
    <property type="match status" value="2"/>
</dbReference>
<dbReference type="CDD" id="cd21300">
    <property type="entry name" value="CH_FIMB_rpt3"/>
    <property type="match status" value="1"/>
</dbReference>
<gene>
    <name evidence="8" type="primary">fim1</name>
    <name evidence="8" type="ORF">SOMG_01059</name>
</gene>
<dbReference type="RefSeq" id="XP_056037054.1">
    <property type="nucleotide sequence ID" value="XM_056179852.1"/>
</dbReference>
<dbReference type="GO" id="GO:0005509">
    <property type="term" value="F:calcium ion binding"/>
    <property type="evidence" value="ECO:0007669"/>
    <property type="project" value="InterPro"/>
</dbReference>
<keyword evidence="1" id="KW-0479">Metal-binding</keyword>
<dbReference type="GO" id="GO:0030479">
    <property type="term" value="C:actin cortical patch"/>
    <property type="evidence" value="ECO:0007669"/>
    <property type="project" value="UniProtKB-ARBA"/>
</dbReference>
<dbReference type="EMBL" id="CP115611">
    <property type="protein sequence ID" value="WBW72811.1"/>
    <property type="molecule type" value="Genomic_DNA"/>
</dbReference>
<dbReference type="InterPro" id="IPR039959">
    <property type="entry name" value="Fimbrin/Plastin"/>
</dbReference>
<dbReference type="PROSITE" id="PS50021">
    <property type="entry name" value="CH"/>
    <property type="match status" value="4"/>
</dbReference>
<evidence type="ECO:0000256" key="3">
    <source>
        <dbReference type="ARBA" id="ARBA00022837"/>
    </source>
</evidence>
<dbReference type="InterPro" id="IPR002048">
    <property type="entry name" value="EF_hand_dom"/>
</dbReference>
<dbReference type="PROSITE" id="PS50222">
    <property type="entry name" value="EF_HAND_2"/>
    <property type="match status" value="1"/>
</dbReference>
<dbReference type="GO" id="GO:0110009">
    <property type="term" value="P:formin-nucleated actin cable organization"/>
    <property type="evidence" value="ECO:0007669"/>
    <property type="project" value="UniProtKB-ARBA"/>
</dbReference>
<dbReference type="GO" id="GO:0032432">
    <property type="term" value="C:actin filament bundle"/>
    <property type="evidence" value="ECO:0007669"/>
    <property type="project" value="TreeGrafter"/>
</dbReference>
<dbReference type="Pfam" id="PF00307">
    <property type="entry name" value="CH"/>
    <property type="match status" value="4"/>
</dbReference>
<dbReference type="FunFam" id="1.10.418.10:FF:000027">
    <property type="entry name" value="Probable fimbrin"/>
    <property type="match status" value="1"/>
</dbReference>
<dbReference type="CDD" id="cd21294">
    <property type="entry name" value="CH_FIMB_rpt1"/>
    <property type="match status" value="1"/>
</dbReference>
<accession>A0AAF0AUS5</accession>
<dbReference type="PROSITE" id="PS00018">
    <property type="entry name" value="EF_HAND_1"/>
    <property type="match status" value="1"/>
</dbReference>
<protein>
    <recommendedName>
        <fullName evidence="5">Fimbrin</fullName>
    </recommendedName>
</protein>
<dbReference type="PROSITE" id="PS00020">
    <property type="entry name" value="ACTININ_2"/>
    <property type="match status" value="1"/>
</dbReference>
<dbReference type="InterPro" id="IPR001715">
    <property type="entry name" value="CH_dom"/>
</dbReference>
<dbReference type="SMART" id="SM00033">
    <property type="entry name" value="CH"/>
    <property type="match status" value="4"/>
</dbReference>
<dbReference type="Gene3D" id="1.10.418.10">
    <property type="entry name" value="Calponin-like domain"/>
    <property type="match status" value="4"/>
</dbReference>
<dbReference type="GO" id="GO:0051017">
    <property type="term" value="P:actin filament bundle assembly"/>
    <property type="evidence" value="ECO:0007669"/>
    <property type="project" value="InterPro"/>
</dbReference>
<feature type="domain" description="Calponin-homology (CH)" evidence="6">
    <location>
        <begin position="112"/>
        <end position="233"/>
    </location>
</feature>
<dbReference type="InterPro" id="IPR011992">
    <property type="entry name" value="EF-hand-dom_pair"/>
</dbReference>
<dbReference type="GO" id="GO:0051015">
    <property type="term" value="F:actin filament binding"/>
    <property type="evidence" value="ECO:0007669"/>
    <property type="project" value="InterPro"/>
</dbReference>
<dbReference type="SUPFAM" id="SSF47473">
    <property type="entry name" value="EF-hand"/>
    <property type="match status" value="1"/>
</dbReference>
<evidence type="ECO:0000313" key="9">
    <source>
        <dbReference type="Proteomes" id="UP001212411"/>
    </source>
</evidence>
<reference evidence="8 9" key="1">
    <citation type="journal article" date="2023" name="G3 (Bethesda)">
        <title>A high-quality reference genome for the fission yeast Schizosaccharomyces osmophilus.</title>
        <authorList>
            <person name="Jia G.S."/>
            <person name="Zhang W.C."/>
            <person name="Liang Y."/>
            <person name="Liu X.H."/>
            <person name="Rhind N."/>
            <person name="Pidoux A."/>
            <person name="Brysch-Herzberg M."/>
            <person name="Du L.L."/>
        </authorList>
    </citation>
    <scope>NUCLEOTIDE SEQUENCE [LARGE SCALE GENOMIC DNA]</scope>
    <source>
        <strain evidence="8 9">CBS 15793</strain>
    </source>
</reference>
<feature type="domain" description="Calponin-homology (CH)" evidence="6">
    <location>
        <begin position="508"/>
        <end position="614"/>
    </location>
</feature>
<dbReference type="PROSITE" id="PS00019">
    <property type="entry name" value="ACTININ_1"/>
    <property type="match status" value="1"/>
</dbReference>
<organism evidence="8 9">
    <name type="scientific">Schizosaccharomyces osmophilus</name>
    <dbReference type="NCBI Taxonomy" id="2545709"/>
    <lineage>
        <taxon>Eukaryota</taxon>
        <taxon>Fungi</taxon>
        <taxon>Dikarya</taxon>
        <taxon>Ascomycota</taxon>
        <taxon>Taphrinomycotina</taxon>
        <taxon>Schizosaccharomycetes</taxon>
        <taxon>Schizosaccharomycetales</taxon>
        <taxon>Schizosaccharomycetaceae</taxon>
        <taxon>Schizosaccharomyces</taxon>
    </lineage>
</organism>
<dbReference type="InterPro" id="IPR018247">
    <property type="entry name" value="EF_Hand_1_Ca_BS"/>
</dbReference>
<dbReference type="SUPFAM" id="SSF47576">
    <property type="entry name" value="Calponin-homology domain, CH-domain"/>
    <property type="match status" value="1"/>
</dbReference>
<keyword evidence="4" id="KW-0009">Actin-binding</keyword>
<evidence type="ECO:0000256" key="5">
    <source>
        <dbReference type="ARBA" id="ARBA00073963"/>
    </source>
</evidence>
<evidence type="ECO:0000259" key="7">
    <source>
        <dbReference type="PROSITE" id="PS50222"/>
    </source>
</evidence>
<keyword evidence="3" id="KW-0106">Calcium</keyword>
<name>A0AAF0AUS5_9SCHI</name>
<dbReference type="GO" id="GO:0051639">
    <property type="term" value="P:actin filament network formation"/>
    <property type="evidence" value="ECO:0007669"/>
    <property type="project" value="TreeGrafter"/>
</dbReference>
<evidence type="ECO:0000256" key="4">
    <source>
        <dbReference type="ARBA" id="ARBA00023203"/>
    </source>
</evidence>
<dbReference type="Pfam" id="PF13499">
    <property type="entry name" value="EF-hand_7"/>
    <property type="match status" value="1"/>
</dbReference>
<dbReference type="InterPro" id="IPR001589">
    <property type="entry name" value="Actinin_actin-bd_CS"/>
</dbReference>
<dbReference type="AlphaFoldDB" id="A0AAF0AUS5"/>
<dbReference type="InterPro" id="IPR036872">
    <property type="entry name" value="CH_dom_sf"/>
</dbReference>
<dbReference type="Proteomes" id="UP001212411">
    <property type="component" value="Chromosome 1"/>
</dbReference>
<dbReference type="GO" id="GO:0005884">
    <property type="term" value="C:actin filament"/>
    <property type="evidence" value="ECO:0007669"/>
    <property type="project" value="TreeGrafter"/>
</dbReference>
<dbReference type="GeneID" id="80874541"/>
<dbReference type="FunFam" id="1.10.418.10:FF:000010">
    <property type="entry name" value="Plastin-3 isoform 1"/>
    <property type="match status" value="1"/>
</dbReference>
<evidence type="ECO:0000256" key="1">
    <source>
        <dbReference type="ARBA" id="ARBA00022723"/>
    </source>
</evidence>
<keyword evidence="9" id="KW-1185">Reference proteome</keyword>
<dbReference type="PANTHER" id="PTHR19961:SF18">
    <property type="entry name" value="FI19014P1"/>
    <property type="match status" value="1"/>
</dbReference>
<feature type="domain" description="Calponin-homology (CH)" evidence="6">
    <location>
        <begin position="261"/>
        <end position="364"/>
    </location>
</feature>
<proteinExistence type="predicted"/>
<evidence type="ECO:0000259" key="6">
    <source>
        <dbReference type="PROSITE" id="PS50021"/>
    </source>
</evidence>